<evidence type="ECO:0000256" key="4">
    <source>
        <dbReference type="ARBA" id="ARBA00022679"/>
    </source>
</evidence>
<evidence type="ECO:0000313" key="15">
    <source>
        <dbReference type="Proteomes" id="UP001162734"/>
    </source>
</evidence>
<keyword evidence="8 12" id="KW-1133">Transmembrane helix</keyword>
<keyword evidence="4 12" id="KW-0808">Transferase</keyword>
<dbReference type="PROSITE" id="PS01348">
    <property type="entry name" value="MRAY_2"/>
    <property type="match status" value="1"/>
</dbReference>
<dbReference type="EMBL" id="AP025592">
    <property type="protein sequence ID" value="BDG10308.1"/>
    <property type="molecule type" value="Genomic_DNA"/>
</dbReference>
<evidence type="ECO:0000256" key="5">
    <source>
        <dbReference type="ARBA" id="ARBA00022692"/>
    </source>
</evidence>
<keyword evidence="12" id="KW-1003">Cell membrane</keyword>
<feature type="transmembrane region" description="Helical" evidence="12">
    <location>
        <begin position="311"/>
        <end position="331"/>
    </location>
</feature>
<dbReference type="EC" id="2.7.8.13" evidence="12 13"/>
<reference evidence="15" key="1">
    <citation type="journal article" date="2022" name="Int. J. Syst. Evol. Microbiol.">
        <title>Anaeromyxobacter oryzae sp. nov., Anaeromyxobacter diazotrophicus sp. nov. and Anaeromyxobacter paludicola sp. nov., isolated from paddy soils.</title>
        <authorList>
            <person name="Itoh H."/>
            <person name="Xu Z."/>
            <person name="Mise K."/>
            <person name="Masuda Y."/>
            <person name="Ushijima N."/>
            <person name="Hayakawa C."/>
            <person name="Shiratori Y."/>
            <person name="Senoo K."/>
        </authorList>
    </citation>
    <scope>NUCLEOTIDE SEQUENCE [LARGE SCALE GENOMIC DNA]</scope>
    <source>
        <strain evidence="15">Red630</strain>
    </source>
</reference>
<comment type="catalytic activity">
    <reaction evidence="12">
        <text>UDP-N-acetyl-alpha-D-muramoyl-L-alanyl-gamma-D-glutamyl-meso-2,6-diaminopimeloyl-D-alanyl-D-alanine + di-trans,octa-cis-undecaprenyl phosphate = di-trans,octa-cis-undecaprenyl diphospho-N-acetyl-alpha-D-muramoyl-L-alanyl-D-glutamyl-meso-2,6-diaminopimeloyl-D-alanyl-D-alanine + UMP</text>
        <dbReference type="Rhea" id="RHEA:28386"/>
        <dbReference type="ChEBI" id="CHEBI:57865"/>
        <dbReference type="ChEBI" id="CHEBI:60392"/>
        <dbReference type="ChEBI" id="CHEBI:61386"/>
        <dbReference type="ChEBI" id="CHEBI:61387"/>
        <dbReference type="EC" id="2.7.8.13"/>
    </reaction>
</comment>
<dbReference type="Proteomes" id="UP001162734">
    <property type="component" value="Chromosome"/>
</dbReference>
<dbReference type="InterPro" id="IPR018480">
    <property type="entry name" value="PNAcMuramoyl-5peptid_Trfase_CS"/>
</dbReference>
<evidence type="ECO:0000256" key="6">
    <source>
        <dbReference type="ARBA" id="ARBA00022960"/>
    </source>
</evidence>
<feature type="transmembrane region" description="Helical" evidence="12">
    <location>
        <begin position="135"/>
        <end position="155"/>
    </location>
</feature>
<keyword evidence="5 12" id="KW-0812">Transmembrane</keyword>
<proteinExistence type="inferred from homology"/>
<feature type="transmembrane region" description="Helical" evidence="12">
    <location>
        <begin position="222"/>
        <end position="247"/>
    </location>
</feature>
<dbReference type="NCBIfam" id="TIGR00445">
    <property type="entry name" value="mraY"/>
    <property type="match status" value="1"/>
</dbReference>
<dbReference type="InterPro" id="IPR000715">
    <property type="entry name" value="Glycosyl_transferase_4"/>
</dbReference>
<dbReference type="RefSeq" id="WP_248342738.1">
    <property type="nucleotide sequence ID" value="NZ_AP025592.1"/>
</dbReference>
<evidence type="ECO:0000256" key="12">
    <source>
        <dbReference type="HAMAP-Rule" id="MF_00038"/>
    </source>
</evidence>
<protein>
    <recommendedName>
        <fullName evidence="12 13">Phospho-N-acetylmuramoyl-pentapeptide-transferase</fullName>
        <ecNumber evidence="12 13">2.7.8.13</ecNumber>
    </recommendedName>
    <alternativeName>
        <fullName evidence="12">UDP-MurNAc-pentapeptide phosphotransferase</fullName>
    </alternativeName>
</protein>
<keyword evidence="12" id="KW-0460">Magnesium</keyword>
<evidence type="ECO:0000256" key="2">
    <source>
        <dbReference type="ARBA" id="ARBA00005583"/>
    </source>
</evidence>
<dbReference type="PROSITE" id="PS01347">
    <property type="entry name" value="MRAY_1"/>
    <property type="match status" value="1"/>
</dbReference>
<keyword evidence="7 12" id="KW-0573">Peptidoglycan synthesis</keyword>
<evidence type="ECO:0000256" key="7">
    <source>
        <dbReference type="ARBA" id="ARBA00022984"/>
    </source>
</evidence>
<comment type="pathway">
    <text evidence="12">Cell wall biogenesis; peptidoglycan biosynthesis.</text>
</comment>
<keyword evidence="10 12" id="KW-0131">Cell cycle</keyword>
<keyword evidence="15" id="KW-1185">Reference proteome</keyword>
<comment type="cofactor">
    <cofactor evidence="12">
        <name>Mg(2+)</name>
        <dbReference type="ChEBI" id="CHEBI:18420"/>
    </cofactor>
</comment>
<organism evidence="14 15">
    <name type="scientific">Anaeromyxobacter paludicola</name>
    <dbReference type="NCBI Taxonomy" id="2918171"/>
    <lineage>
        <taxon>Bacteria</taxon>
        <taxon>Pseudomonadati</taxon>
        <taxon>Myxococcota</taxon>
        <taxon>Myxococcia</taxon>
        <taxon>Myxococcales</taxon>
        <taxon>Cystobacterineae</taxon>
        <taxon>Anaeromyxobacteraceae</taxon>
        <taxon>Anaeromyxobacter</taxon>
    </lineage>
</organism>
<dbReference type="Pfam" id="PF00953">
    <property type="entry name" value="Glycos_transf_4"/>
    <property type="match status" value="1"/>
</dbReference>
<feature type="transmembrane region" description="Helical" evidence="12">
    <location>
        <begin position="75"/>
        <end position="92"/>
    </location>
</feature>
<dbReference type="HAMAP" id="MF_00038">
    <property type="entry name" value="MraY"/>
    <property type="match status" value="1"/>
</dbReference>
<evidence type="ECO:0000313" key="14">
    <source>
        <dbReference type="EMBL" id="BDG10308.1"/>
    </source>
</evidence>
<evidence type="ECO:0000256" key="13">
    <source>
        <dbReference type="NCBIfam" id="TIGR00445"/>
    </source>
</evidence>
<keyword evidence="3 12" id="KW-0132">Cell division</keyword>
<evidence type="ECO:0000256" key="10">
    <source>
        <dbReference type="ARBA" id="ARBA00023306"/>
    </source>
</evidence>
<dbReference type="InterPro" id="IPR003524">
    <property type="entry name" value="PNAcMuramoyl-5peptid_Trfase"/>
</dbReference>
<dbReference type="CDD" id="cd06852">
    <property type="entry name" value="GT_MraY"/>
    <property type="match status" value="1"/>
</dbReference>
<comment type="similarity">
    <text evidence="2 12">Belongs to the glycosyltransferase 4 family. MraY subfamily.</text>
</comment>
<feature type="transmembrane region" description="Helical" evidence="12">
    <location>
        <begin position="259"/>
        <end position="276"/>
    </location>
</feature>
<evidence type="ECO:0000256" key="1">
    <source>
        <dbReference type="ARBA" id="ARBA00004141"/>
    </source>
</evidence>
<keyword evidence="11 12" id="KW-0961">Cell wall biogenesis/degradation</keyword>
<keyword evidence="9 12" id="KW-0472">Membrane</keyword>
<feature type="transmembrane region" description="Helical" evidence="12">
    <location>
        <begin position="358"/>
        <end position="377"/>
    </location>
</feature>
<dbReference type="PANTHER" id="PTHR22926:SF5">
    <property type="entry name" value="PHOSPHO-N-ACETYLMURAMOYL-PENTAPEPTIDE-TRANSFERASE HOMOLOG"/>
    <property type="match status" value="1"/>
</dbReference>
<evidence type="ECO:0000256" key="9">
    <source>
        <dbReference type="ARBA" id="ARBA00023136"/>
    </source>
</evidence>
<evidence type="ECO:0000256" key="11">
    <source>
        <dbReference type="ARBA" id="ARBA00023316"/>
    </source>
</evidence>
<comment type="subcellular location">
    <subcellularLocation>
        <location evidence="12">Cell membrane</location>
        <topology evidence="12">Multi-pass membrane protein</topology>
    </subcellularLocation>
    <subcellularLocation>
        <location evidence="1">Membrane</location>
        <topology evidence="1">Multi-pass membrane protein</topology>
    </subcellularLocation>
</comment>
<feature type="transmembrane region" description="Helical" evidence="12">
    <location>
        <begin position="98"/>
        <end position="115"/>
    </location>
</feature>
<accession>A0ABM7XEM2</accession>
<keyword evidence="6 12" id="KW-0133">Cell shape</keyword>
<evidence type="ECO:0000256" key="8">
    <source>
        <dbReference type="ARBA" id="ARBA00022989"/>
    </source>
</evidence>
<comment type="function">
    <text evidence="12">Catalyzes the initial step of the lipid cycle reactions in the biosynthesis of the cell wall peptidoglycan: transfers peptidoglycan precursor phospho-MurNAc-pentapeptide from UDP-MurNAc-pentapeptide onto the lipid carrier undecaprenyl phosphate, yielding undecaprenyl-pyrophosphoryl-MurNAc-pentapeptide, known as lipid I.</text>
</comment>
<gene>
    <name evidence="12 14" type="primary">mraY</name>
    <name evidence="14" type="ORF">AMPC_34210</name>
</gene>
<dbReference type="PANTHER" id="PTHR22926">
    <property type="entry name" value="PHOSPHO-N-ACETYLMURAMOYL-PENTAPEPTIDE-TRANSFERASE"/>
    <property type="match status" value="1"/>
</dbReference>
<name>A0ABM7XEM2_9BACT</name>
<keyword evidence="12" id="KW-0479">Metal-binding</keyword>
<feature type="transmembrane region" description="Helical" evidence="12">
    <location>
        <begin position="191"/>
        <end position="210"/>
    </location>
</feature>
<sequence length="380" mass="41105">MLYHLLFPLAGRFGLFNVLRYPSFRIIAAGFTALALGLLLGPAFIERMRVIQYGVSNVREDTPETHKKKSGTPSMGGALVLFSLVVATLLFADLRSRLVWGVLLVTVGYGAIGFTDDWLKISKKNSKGLAGRKKLLWQLVIVLAVYYGLFTDLHFSLGSAFPFVTVGSRLDLHLSLPFVSTVRFEPSLGWLYLPFMLVVIIGTSNAVNLTDGLDGLAIGPTIVSASTFLILAYVAGATIGGFHLAPYLRIPEIQGAEELAVFCAAMVGAGIAFLWYNTYPASVFMGDVGSLALGGGLGTLAVLTKNEVVSAILHGVFLAETVSVMVQVASFKTTGKRVFRMAPIHHHFELEGWAEPKIIVRFWIISIALALVALASLKLR</sequence>
<feature type="transmembrane region" description="Helical" evidence="12">
    <location>
        <begin position="24"/>
        <end position="45"/>
    </location>
</feature>
<feature type="transmembrane region" description="Helical" evidence="12">
    <location>
        <begin position="282"/>
        <end position="304"/>
    </location>
</feature>
<evidence type="ECO:0000256" key="3">
    <source>
        <dbReference type="ARBA" id="ARBA00022618"/>
    </source>
</evidence>